<keyword evidence="4" id="KW-0732">Signal</keyword>
<protein>
    <recommendedName>
        <fullName evidence="2">Glycosyltransferase</fullName>
        <ecNumber evidence="2">2.4.2.-</ecNumber>
    </recommendedName>
</protein>
<comment type="similarity">
    <text evidence="1 2">Belongs to the glycosyltransferase 77 family.</text>
</comment>
<keyword evidence="2" id="KW-0333">Golgi apparatus</keyword>
<evidence type="ECO:0000259" key="5">
    <source>
        <dbReference type="Pfam" id="PF03407"/>
    </source>
</evidence>
<dbReference type="SUPFAM" id="SSF53448">
    <property type="entry name" value="Nucleotide-diphospho-sugar transferases"/>
    <property type="match status" value="1"/>
</dbReference>
<dbReference type="InterPro" id="IPR005069">
    <property type="entry name" value="Nucl-diP-sugar_transferase"/>
</dbReference>
<keyword evidence="2" id="KW-0808">Transferase</keyword>
<feature type="compositionally biased region" description="Basic and acidic residues" evidence="3">
    <location>
        <begin position="54"/>
        <end position="64"/>
    </location>
</feature>
<dbReference type="GO" id="GO:0000139">
    <property type="term" value="C:Golgi membrane"/>
    <property type="evidence" value="ECO:0007669"/>
    <property type="project" value="UniProtKB-SubCell"/>
</dbReference>
<keyword evidence="7" id="KW-1185">Reference proteome</keyword>
<proteinExistence type="inferred from homology"/>
<evidence type="ECO:0000313" key="6">
    <source>
        <dbReference type="EMBL" id="QDZ23478.1"/>
    </source>
</evidence>
<evidence type="ECO:0000256" key="3">
    <source>
        <dbReference type="SAM" id="MobiDB-lite"/>
    </source>
</evidence>
<dbReference type="EMBL" id="CP031043">
    <property type="protein sequence ID" value="QDZ23478.1"/>
    <property type="molecule type" value="Genomic_DNA"/>
</dbReference>
<accession>A0A5B8MRY2</accession>
<feature type="compositionally biased region" description="Basic residues" evidence="3">
    <location>
        <begin position="65"/>
        <end position="75"/>
    </location>
</feature>
<dbReference type="Pfam" id="PF03407">
    <property type="entry name" value="Nucleotid_trans"/>
    <property type="match status" value="1"/>
</dbReference>
<gene>
    <name evidence="6" type="ORF">A3770_10p59960</name>
</gene>
<feature type="region of interest" description="Disordered" evidence="3">
    <location>
        <begin position="50"/>
        <end position="112"/>
    </location>
</feature>
<evidence type="ECO:0000256" key="4">
    <source>
        <dbReference type="SAM" id="SignalP"/>
    </source>
</evidence>
<dbReference type="Gene3D" id="3.90.550.10">
    <property type="entry name" value="Spore Coat Polysaccharide Biosynthesis Protein SpsA, Chain A"/>
    <property type="match status" value="1"/>
</dbReference>
<keyword evidence="2" id="KW-0328">Glycosyltransferase</keyword>
<dbReference type="Proteomes" id="UP000316726">
    <property type="component" value="Chromosome 10"/>
</dbReference>
<comment type="subcellular location">
    <subcellularLocation>
        <location evidence="2">Golgi apparatus membrane</location>
        <topology evidence="2">Single-pass type II membrane protein</topology>
    </subcellularLocation>
</comment>
<dbReference type="InterPro" id="IPR029044">
    <property type="entry name" value="Nucleotide-diphossugar_trans"/>
</dbReference>
<sequence>MNGQHLNKLVYLVLVLLLLASFSAIPNSSRRSPAGSGGAVVANNATSPVAVDPKAADGHVGEKKKTSKKSGRKTASKPLAEGVPGKVRGRSVNSTAAPSGKKQRRSGRSRPGSCTMVMVTAMLLPSDHAKRESLMLEVSMAFTSAFLTHSGKGRNKLCFGIITDATTEVTISEKASRLLPSVGGTPGEDIAAVLEYYRYDDIWRYKDKKGKAIVGFNTLGRFQGYQYVLAEEAAKPEATRRDVVFIDSDIVFLRDVFQFFRMGGKDFDVALTYRMMPKFPINTGVMYFQGAKAAKGAQFMQEVVDTYRANKHPQKMLGDQLVMNDLLDRLGGQLNVKKKILMQRCVDDKGTNLLVVHTDHWNFSPQQHCRVPRKAHVLHFKGNLKTKMFQYFELVMNMLPKNDPTGLTAALNRLQAEGRRVRQCKY</sequence>
<keyword evidence="2" id="KW-0812">Transmembrane</keyword>
<reference evidence="6 7" key="1">
    <citation type="submission" date="2018-07" db="EMBL/GenBank/DDBJ databases">
        <title>The complete nuclear genome of the prasinophyte Chloropicon primus (CCMP1205).</title>
        <authorList>
            <person name="Pombert J.-F."/>
            <person name="Otis C."/>
            <person name="Turmel M."/>
            <person name="Lemieux C."/>
        </authorList>
    </citation>
    <scope>NUCLEOTIDE SEQUENCE [LARGE SCALE GENOMIC DNA]</scope>
    <source>
        <strain evidence="6 7">CCMP1205</strain>
    </source>
</reference>
<dbReference type="AlphaFoldDB" id="A0A5B8MRY2"/>
<evidence type="ECO:0000256" key="2">
    <source>
        <dbReference type="RuleBase" id="RU363055"/>
    </source>
</evidence>
<feature type="chain" id="PRO_5022712517" description="Glycosyltransferase" evidence="4">
    <location>
        <begin position="25"/>
        <end position="426"/>
    </location>
</feature>
<keyword evidence="2" id="KW-0735">Signal-anchor</keyword>
<dbReference type="GO" id="GO:0016757">
    <property type="term" value="F:glycosyltransferase activity"/>
    <property type="evidence" value="ECO:0007669"/>
    <property type="project" value="UniProtKB-KW"/>
</dbReference>
<keyword evidence="2" id="KW-0961">Cell wall biogenesis/degradation</keyword>
<dbReference type="GO" id="GO:0071555">
    <property type="term" value="P:cell wall organization"/>
    <property type="evidence" value="ECO:0007669"/>
    <property type="project" value="UniProtKB-KW"/>
</dbReference>
<organism evidence="6 7">
    <name type="scientific">Chloropicon primus</name>
    <dbReference type="NCBI Taxonomy" id="1764295"/>
    <lineage>
        <taxon>Eukaryota</taxon>
        <taxon>Viridiplantae</taxon>
        <taxon>Chlorophyta</taxon>
        <taxon>Chloropicophyceae</taxon>
        <taxon>Chloropicales</taxon>
        <taxon>Chloropicaceae</taxon>
        <taxon>Chloropicon</taxon>
    </lineage>
</organism>
<feature type="signal peptide" evidence="4">
    <location>
        <begin position="1"/>
        <end position="24"/>
    </location>
</feature>
<name>A0A5B8MRY2_9CHLO</name>
<evidence type="ECO:0000256" key="1">
    <source>
        <dbReference type="ARBA" id="ARBA00007033"/>
    </source>
</evidence>
<dbReference type="EC" id="2.4.2.-" evidence="2"/>
<feature type="domain" description="Nucleotide-diphospho-sugar transferase" evidence="5">
    <location>
        <begin position="242"/>
        <end position="361"/>
    </location>
</feature>
<evidence type="ECO:0000313" key="7">
    <source>
        <dbReference type="Proteomes" id="UP000316726"/>
    </source>
</evidence>
<dbReference type="PANTHER" id="PTHR35723">
    <property type="entry name" value="POLYPHOSPHATIDYLINOSITOL PHOSPHATASE"/>
    <property type="match status" value="1"/>
</dbReference>